<sequence length="151" mass="16509">MDVRNPVLAAIPAGIMEGRRRQRAQGKHAILQAVICAVFASAPFLPIETAHAAGFDCKAAKTHVEHLICADPALSRLDDQTKALYDRIQAETAGRDGETGEWRDPVAEEQTQWRTTVRDRCPDAACLKSAYEDRIAAMKKNWAEALGPAGK</sequence>
<dbReference type="PANTHER" id="PTHR37549">
    <property type="entry name" value="LIPOPROTEIN LPRI"/>
    <property type="match status" value="1"/>
</dbReference>
<accession>A0A0X8P2S1</accession>
<dbReference type="GO" id="GO:0005576">
    <property type="term" value="C:extracellular region"/>
    <property type="evidence" value="ECO:0007669"/>
    <property type="project" value="TreeGrafter"/>
</dbReference>
<dbReference type="Proteomes" id="UP000060602">
    <property type="component" value="Chromosome"/>
</dbReference>
<organism evidence="2 3">
    <name type="scientific">Alcaligenes xylosoxydans xylosoxydans</name>
    <name type="common">Achromobacter xylosoxidans</name>
    <dbReference type="NCBI Taxonomy" id="85698"/>
    <lineage>
        <taxon>Bacteria</taxon>
        <taxon>Pseudomonadati</taxon>
        <taxon>Pseudomonadota</taxon>
        <taxon>Betaproteobacteria</taxon>
        <taxon>Burkholderiales</taxon>
        <taxon>Alcaligenaceae</taxon>
        <taxon>Achromobacter</taxon>
    </lineage>
</organism>
<proteinExistence type="predicted"/>
<dbReference type="RefSeq" id="WP_061073334.1">
    <property type="nucleotide sequence ID" value="NZ_CP014060.2"/>
</dbReference>
<dbReference type="InterPro" id="IPR052755">
    <property type="entry name" value="Lysozyme_Inhibitor_LprI"/>
</dbReference>
<dbReference type="Pfam" id="PF07007">
    <property type="entry name" value="LprI"/>
    <property type="match status" value="1"/>
</dbReference>
<name>A0A0X8P2S1_ALCXX</name>
<dbReference type="EMBL" id="CP014060">
    <property type="protein sequence ID" value="AMG38704.1"/>
    <property type="molecule type" value="Genomic_DNA"/>
</dbReference>
<protein>
    <submittedName>
        <fullName evidence="2">DUF1311 domain-containing protein</fullName>
    </submittedName>
</protein>
<dbReference type="InterPro" id="IPR009739">
    <property type="entry name" value="LprI-like_N"/>
</dbReference>
<gene>
    <name evidence="2" type="ORF">AL504_23345</name>
</gene>
<feature type="domain" description="Lysozyme inhibitor LprI-like N-terminal" evidence="1">
    <location>
        <begin position="57"/>
        <end position="128"/>
    </location>
</feature>
<evidence type="ECO:0000313" key="2">
    <source>
        <dbReference type="EMBL" id="AMG38704.1"/>
    </source>
</evidence>
<reference evidence="3" key="1">
    <citation type="submission" date="2015-12" db="EMBL/GenBank/DDBJ databases">
        <title>FDA dAtabase for Regulatory Grade micrObial Sequences (FDA-ARGOS): Supporting development and validation of Infectious Disease Dx tests.</title>
        <authorList>
            <person name="Case J."/>
            <person name="Tallon L."/>
            <person name="Sadzewicz L."/>
            <person name="Sengamalay N."/>
            <person name="Ott S."/>
            <person name="Godinez A."/>
            <person name="Nagaraj S."/>
            <person name="Nadendla S."/>
            <person name="Sichtig H."/>
        </authorList>
    </citation>
    <scope>NUCLEOTIDE SEQUENCE [LARGE SCALE GENOMIC DNA]</scope>
    <source>
        <strain evidence="3">FDAARGOS_147</strain>
    </source>
</reference>
<evidence type="ECO:0000259" key="1">
    <source>
        <dbReference type="Pfam" id="PF07007"/>
    </source>
</evidence>
<dbReference type="AlphaFoldDB" id="A0A0X8P2S1"/>
<evidence type="ECO:0000313" key="3">
    <source>
        <dbReference type="Proteomes" id="UP000060602"/>
    </source>
</evidence>
<dbReference type="PANTHER" id="PTHR37549:SF1">
    <property type="entry name" value="LIPOPROTEIN LPRI"/>
    <property type="match status" value="1"/>
</dbReference>